<dbReference type="GO" id="GO:0006950">
    <property type="term" value="P:response to stress"/>
    <property type="evidence" value="ECO:0007669"/>
    <property type="project" value="UniProtKB-ARBA"/>
</dbReference>
<dbReference type="NCBIfam" id="TIGR00444">
    <property type="entry name" value="mazG"/>
    <property type="match status" value="1"/>
</dbReference>
<dbReference type="CDD" id="cd11528">
    <property type="entry name" value="NTP-PPase_MazG_Nterm"/>
    <property type="match status" value="1"/>
</dbReference>
<evidence type="ECO:0000313" key="3">
    <source>
        <dbReference type="Proteomes" id="UP000188342"/>
    </source>
</evidence>
<dbReference type="GO" id="GO:0046052">
    <property type="term" value="P:UTP catabolic process"/>
    <property type="evidence" value="ECO:0007669"/>
    <property type="project" value="TreeGrafter"/>
</dbReference>
<dbReference type="OrthoDB" id="9808939at2"/>
<dbReference type="GO" id="GO:0046047">
    <property type="term" value="P:TTP catabolic process"/>
    <property type="evidence" value="ECO:0007669"/>
    <property type="project" value="TreeGrafter"/>
</dbReference>
<dbReference type="GO" id="GO:0046076">
    <property type="term" value="P:dTTP catabolic process"/>
    <property type="evidence" value="ECO:0007669"/>
    <property type="project" value="TreeGrafter"/>
</dbReference>
<evidence type="ECO:0000313" key="2">
    <source>
        <dbReference type="EMBL" id="SJN36626.1"/>
    </source>
</evidence>
<dbReference type="PANTHER" id="PTHR30522">
    <property type="entry name" value="NUCLEOSIDE TRIPHOSPHATE PYROPHOSPHOHYDROLASE"/>
    <property type="match status" value="1"/>
</dbReference>
<sequence length="222" mass="24327">MIPVPTPDPEQHPTVAEPVEGPVEALVRLLDVMRQLRVGCPWDAEQTHRSLATYLVEETGEVLDAIETGDDTDLVEELGDLLLQVVFHAEIARQEGRFGIAEVAGGITEKLVRRHPYVFTDADIPQDLMTSWEARKRAEKGRTSSLQGIPEHLSALARATKVTSRVRSHGVEVPMADEPITADELGRQVLALVQRAQASGVDADQATRDAVRAFEEAVRAAE</sequence>
<keyword evidence="3" id="KW-1185">Reference proteome</keyword>
<dbReference type="Gene3D" id="1.10.287.1080">
    <property type="entry name" value="MazG-like"/>
    <property type="match status" value="1"/>
</dbReference>
<dbReference type="Proteomes" id="UP000188342">
    <property type="component" value="Unassembled WGS sequence"/>
</dbReference>
<dbReference type="InterPro" id="IPR004518">
    <property type="entry name" value="MazG-like_dom"/>
</dbReference>
<dbReference type="FunFam" id="1.10.287.1080:FF:000001">
    <property type="entry name" value="Nucleoside triphosphate pyrophosphohydrolase"/>
    <property type="match status" value="1"/>
</dbReference>
<keyword evidence="2" id="KW-0378">Hydrolase</keyword>
<dbReference type="EMBL" id="FUKQ01000036">
    <property type="protein sequence ID" value="SJN36626.1"/>
    <property type="molecule type" value="Genomic_DNA"/>
</dbReference>
<dbReference type="EC" id="3.6.1.8" evidence="2"/>
<dbReference type="Pfam" id="PF03819">
    <property type="entry name" value="MazG"/>
    <property type="match status" value="1"/>
</dbReference>
<dbReference type="GO" id="GO:0006203">
    <property type="term" value="P:dGTP catabolic process"/>
    <property type="evidence" value="ECO:0007669"/>
    <property type="project" value="TreeGrafter"/>
</dbReference>
<dbReference type="AlphaFoldDB" id="A0A1R4JX78"/>
<dbReference type="SUPFAM" id="SSF101386">
    <property type="entry name" value="all-alpha NTP pyrophosphatases"/>
    <property type="match status" value="1"/>
</dbReference>
<protein>
    <submittedName>
        <fullName evidence="2">Nucleoside triphosphate pyrophosphohydrolase MazG</fullName>
        <ecNumber evidence="2">3.6.1.8</ecNumber>
    </submittedName>
</protein>
<name>A0A1R4JX78_9ACTN</name>
<proteinExistence type="predicted"/>
<dbReference type="STRING" id="1255658.FM114_10075"/>
<dbReference type="GO" id="GO:0046061">
    <property type="term" value="P:dATP catabolic process"/>
    <property type="evidence" value="ECO:0007669"/>
    <property type="project" value="TreeGrafter"/>
</dbReference>
<dbReference type="GO" id="GO:0047693">
    <property type="term" value="F:ATP diphosphatase activity"/>
    <property type="evidence" value="ECO:0007669"/>
    <property type="project" value="UniProtKB-EC"/>
</dbReference>
<gene>
    <name evidence="2" type="ORF">FM114_10075</name>
</gene>
<organism evidence="2 3">
    <name type="scientific">Luteococcus japonicus LSP_Lj1</name>
    <dbReference type="NCBI Taxonomy" id="1255658"/>
    <lineage>
        <taxon>Bacteria</taxon>
        <taxon>Bacillati</taxon>
        <taxon>Actinomycetota</taxon>
        <taxon>Actinomycetes</taxon>
        <taxon>Propionibacteriales</taxon>
        <taxon>Propionibacteriaceae</taxon>
        <taxon>Luteococcus</taxon>
    </lineage>
</organism>
<feature type="domain" description="NTP pyrophosphohydrolase MazG-like" evidence="1">
    <location>
        <begin position="46"/>
        <end position="119"/>
    </location>
</feature>
<evidence type="ECO:0000259" key="1">
    <source>
        <dbReference type="Pfam" id="PF03819"/>
    </source>
</evidence>
<dbReference type="InterPro" id="IPR048015">
    <property type="entry name" value="NTP-PPase_MazG-like_N"/>
</dbReference>
<dbReference type="InterPro" id="IPR011551">
    <property type="entry name" value="NTP_PyrPHydrolase_MazG"/>
</dbReference>
<accession>A0A1R4JX78</accession>
<reference evidence="2 3" key="1">
    <citation type="submission" date="2017-02" db="EMBL/GenBank/DDBJ databases">
        <authorList>
            <person name="Peterson S.W."/>
        </authorList>
    </citation>
    <scope>NUCLEOTIDE SEQUENCE [LARGE SCALE GENOMIC DNA]</scope>
    <source>
        <strain evidence="2 3">LSP_Lj1</strain>
    </source>
</reference>
<dbReference type="GO" id="GO:0046081">
    <property type="term" value="P:dUTP catabolic process"/>
    <property type="evidence" value="ECO:0007669"/>
    <property type="project" value="TreeGrafter"/>
</dbReference>
<dbReference type="PANTHER" id="PTHR30522:SF0">
    <property type="entry name" value="NUCLEOSIDE TRIPHOSPHATE PYROPHOSPHOHYDROLASE"/>
    <property type="match status" value="1"/>
</dbReference>